<dbReference type="SUPFAM" id="SSF54593">
    <property type="entry name" value="Glyoxalase/Bleomycin resistance protein/Dihydroxybiphenyl dioxygenase"/>
    <property type="match status" value="1"/>
</dbReference>
<reference evidence="1 2" key="1">
    <citation type="journal article" date="2014" name="Int. J. Syst. Evol. Microbiol.">
        <title>Nocardia vulneris sp. nov., isolated from wounds of human patients in North America.</title>
        <authorList>
            <person name="Lasker B.A."/>
            <person name="Bell M."/>
            <person name="Klenk H.P."/>
            <person name="Sproer C."/>
            <person name="Schumann C."/>
            <person name="Schumann P."/>
            <person name="Brown J.M."/>
        </authorList>
    </citation>
    <scope>NUCLEOTIDE SEQUENCE [LARGE SCALE GENOMIC DNA]</scope>
    <source>
        <strain evidence="1 2">W9851</strain>
    </source>
</reference>
<evidence type="ECO:0008006" key="3">
    <source>
        <dbReference type="Google" id="ProtNLM"/>
    </source>
</evidence>
<name>A0ABR4Z8W2_9NOCA</name>
<sequence length="242" mass="26150">MAGEIITPLLPCVDIDEMGEFYRMLGFEQTYRQARPNPAIGMQREDIGLQFFGMPGFVPADSYGSCVVQVPDIGALFDSFAAGMRAKHGKLLVAGTPRMTRPRRRKNTDNLTGFLVVDPGGNWIRFFPMRATDAAGPTSKLRKAIDDAVVQADSRGEDAQAAKILDATLRRTEAGATTVDLVDALVYRAELAVRLDDPAHADALLTRIATVPLTGADRAALADALAGVAELHRILAAWRADQ</sequence>
<evidence type="ECO:0000313" key="2">
    <source>
        <dbReference type="Proteomes" id="UP000031364"/>
    </source>
</evidence>
<keyword evidence="2" id="KW-1185">Reference proteome</keyword>
<accession>A0ABR4Z8W2</accession>
<dbReference type="RefSeq" id="WP_043676866.1">
    <property type="nucleotide sequence ID" value="NZ_BDCI01000047.1"/>
</dbReference>
<gene>
    <name evidence="1" type="ORF">FG87_29130</name>
</gene>
<dbReference type="Proteomes" id="UP000031364">
    <property type="component" value="Unassembled WGS sequence"/>
</dbReference>
<protein>
    <recommendedName>
        <fullName evidence="3">Glyoxalase</fullName>
    </recommendedName>
</protein>
<comment type="caution">
    <text evidence="1">The sequence shown here is derived from an EMBL/GenBank/DDBJ whole genome shotgun (WGS) entry which is preliminary data.</text>
</comment>
<organism evidence="1 2">
    <name type="scientific">Nocardia vulneris</name>
    <dbReference type="NCBI Taxonomy" id="1141657"/>
    <lineage>
        <taxon>Bacteria</taxon>
        <taxon>Bacillati</taxon>
        <taxon>Actinomycetota</taxon>
        <taxon>Actinomycetes</taxon>
        <taxon>Mycobacteriales</taxon>
        <taxon>Nocardiaceae</taxon>
        <taxon>Nocardia</taxon>
    </lineage>
</organism>
<dbReference type="EMBL" id="JNFP01000040">
    <property type="protein sequence ID" value="KIA61791.1"/>
    <property type="molecule type" value="Genomic_DNA"/>
</dbReference>
<proteinExistence type="predicted"/>
<dbReference type="Gene3D" id="3.10.180.10">
    <property type="entry name" value="2,3-Dihydroxybiphenyl 1,2-Dioxygenase, domain 1"/>
    <property type="match status" value="1"/>
</dbReference>
<evidence type="ECO:0000313" key="1">
    <source>
        <dbReference type="EMBL" id="KIA61791.1"/>
    </source>
</evidence>
<dbReference type="InterPro" id="IPR029068">
    <property type="entry name" value="Glyas_Bleomycin-R_OHBP_Dase"/>
</dbReference>